<name>A0AA38R437_9PEZI</name>
<dbReference type="Pfam" id="PF05794">
    <property type="entry name" value="Tcp11"/>
    <property type="match status" value="1"/>
</dbReference>
<dbReference type="EMBL" id="JANBVO010000049">
    <property type="protein sequence ID" value="KAJ9133581.1"/>
    <property type="molecule type" value="Genomic_DNA"/>
</dbReference>
<keyword evidence="4" id="KW-1185">Reference proteome</keyword>
<evidence type="ECO:0000313" key="3">
    <source>
        <dbReference type="EMBL" id="KAJ9133581.1"/>
    </source>
</evidence>
<feature type="region of interest" description="Disordered" evidence="2">
    <location>
        <begin position="1"/>
        <end position="92"/>
    </location>
</feature>
<comment type="caution">
    <text evidence="3">The sequence shown here is derived from an EMBL/GenBank/DDBJ whole genome shotgun (WGS) entry which is preliminary data.</text>
</comment>
<dbReference type="PANTHER" id="PTHR12832">
    <property type="entry name" value="TESTIS-SPECIFIC PROTEIN PBS13 T-COMPLEX 11"/>
    <property type="match status" value="1"/>
</dbReference>
<dbReference type="PANTHER" id="PTHR12832:SF11">
    <property type="entry name" value="LD23868P"/>
    <property type="match status" value="1"/>
</dbReference>
<accession>A0AA38R437</accession>
<feature type="region of interest" description="Disordered" evidence="2">
    <location>
        <begin position="441"/>
        <end position="472"/>
    </location>
</feature>
<gene>
    <name evidence="3" type="ORF">NKR23_g10699</name>
</gene>
<feature type="compositionally biased region" description="Polar residues" evidence="2">
    <location>
        <begin position="74"/>
        <end position="85"/>
    </location>
</feature>
<reference evidence="3" key="1">
    <citation type="submission" date="2022-07" db="EMBL/GenBank/DDBJ databases">
        <title>Fungi with potential for degradation of polypropylene.</title>
        <authorList>
            <person name="Gostincar C."/>
        </authorList>
    </citation>
    <scope>NUCLEOTIDE SEQUENCE</scope>
    <source>
        <strain evidence="3">EXF-13308</strain>
    </source>
</reference>
<evidence type="ECO:0000256" key="1">
    <source>
        <dbReference type="ARBA" id="ARBA00010954"/>
    </source>
</evidence>
<protein>
    <submittedName>
        <fullName evidence="3">Protein SOK1</fullName>
    </submittedName>
</protein>
<proteinExistence type="inferred from homology"/>
<dbReference type="GO" id="GO:0010737">
    <property type="term" value="P:protein kinase A signaling"/>
    <property type="evidence" value="ECO:0007669"/>
    <property type="project" value="TreeGrafter"/>
</dbReference>
<evidence type="ECO:0000256" key="2">
    <source>
        <dbReference type="SAM" id="MobiDB-lite"/>
    </source>
</evidence>
<feature type="compositionally biased region" description="Gly residues" evidence="2">
    <location>
        <begin position="1"/>
        <end position="14"/>
    </location>
</feature>
<comment type="similarity">
    <text evidence="1">Belongs to the TCP11 family.</text>
</comment>
<dbReference type="AlphaFoldDB" id="A0AA38R437"/>
<evidence type="ECO:0000313" key="4">
    <source>
        <dbReference type="Proteomes" id="UP001174694"/>
    </source>
</evidence>
<dbReference type="Proteomes" id="UP001174694">
    <property type="component" value="Unassembled WGS sequence"/>
</dbReference>
<organism evidence="3 4">
    <name type="scientific">Pleurostoma richardsiae</name>
    <dbReference type="NCBI Taxonomy" id="41990"/>
    <lineage>
        <taxon>Eukaryota</taxon>
        <taxon>Fungi</taxon>
        <taxon>Dikarya</taxon>
        <taxon>Ascomycota</taxon>
        <taxon>Pezizomycotina</taxon>
        <taxon>Sordariomycetes</taxon>
        <taxon>Sordariomycetidae</taxon>
        <taxon>Calosphaeriales</taxon>
        <taxon>Pleurostomataceae</taxon>
        <taxon>Pleurostoma</taxon>
    </lineage>
</organism>
<dbReference type="InterPro" id="IPR008862">
    <property type="entry name" value="Tcp11"/>
</dbReference>
<sequence>MSEQGAGGGGGGGHMSTHSRSKSDNDAVPTEAPVETRPPTAEQDAETKYSQPSQDLPRRFETQQTASPAVENGLSRNPSSTSPDMTSPLRHKGSSYFARRSLEPPVTKSTLAELDVTKIIHNPKLRHDINFDPELHFRPNLDGEKGRRKQEKANQFWSVLKDQLVQFVTDRETFSRDHPLGDDWCLPALLKAVKEIIQTLVPQRDRDLLNEGLNVELLMQQFNNGILDLEKLAAWLAGVLKLHCAPMRDEWVDEMYQELSNGNRNNDMGEIVKGMRSLLSVLEAMKLDVANHQIRCLRPVLIEDTVHFEQRFFYKKIAAGKLDVSPAKAWYDEAVRNYSGFAPHEEHMVGGGTAAFFEGLSQLVMPSTDSGRVPHTFLFDEERLVKLRSDMLDVINIEICMRYYEDLERVSRIRSISPSFGIPASVPSYVAEDDREFNRRSGSEFNFNAPSSRPSSLALSSNGSATSSPRNSGFLCLQPQADTLDARSRARNIYNSFLALLHTAPTTSSSQQRWEALAEPLAIQIFRYTNMPQDILPLFEAKLTRSLCDPRDERHREVEDQFHARLLTELAKRVRDFKDLSGVGLFSVATGGRIPGPGKTWDGPRVEDPRERELLESSVREAREQGGVEDMATRLAHLGVLHWRVWARLAYVDDVEEMVDADVPIHE</sequence>
<feature type="compositionally biased region" description="Low complexity" evidence="2">
    <location>
        <begin position="449"/>
        <end position="469"/>
    </location>
</feature>